<dbReference type="EMBL" id="PZKC01000001">
    <property type="protein sequence ID" value="PTD98125.1"/>
    <property type="molecule type" value="Genomic_DNA"/>
</dbReference>
<keyword evidence="4" id="KW-1185">Reference proteome</keyword>
<protein>
    <recommendedName>
        <fullName evidence="5">O-antigen polymerase</fullName>
    </recommendedName>
</protein>
<gene>
    <name evidence="3" type="ORF">C8261_01535</name>
</gene>
<dbReference type="AlphaFoldDB" id="A0A2T4IK37"/>
<evidence type="ECO:0008006" key="5">
    <source>
        <dbReference type="Google" id="ProtNLM"/>
    </source>
</evidence>
<evidence type="ECO:0000256" key="1">
    <source>
        <dbReference type="SAM" id="MobiDB-lite"/>
    </source>
</evidence>
<name>A0A2T4IK37_9RHOO</name>
<feature type="transmembrane region" description="Helical" evidence="2">
    <location>
        <begin position="106"/>
        <end position="124"/>
    </location>
</feature>
<feature type="transmembrane region" description="Helical" evidence="2">
    <location>
        <begin position="401"/>
        <end position="426"/>
    </location>
</feature>
<feature type="transmembrane region" description="Helical" evidence="2">
    <location>
        <begin position="6"/>
        <end position="26"/>
    </location>
</feature>
<feature type="transmembrane region" description="Helical" evidence="2">
    <location>
        <begin position="76"/>
        <end position="94"/>
    </location>
</feature>
<feature type="transmembrane region" description="Helical" evidence="2">
    <location>
        <begin position="285"/>
        <end position="305"/>
    </location>
</feature>
<feature type="compositionally biased region" description="Low complexity" evidence="1">
    <location>
        <begin position="496"/>
        <end position="507"/>
    </location>
</feature>
<feature type="transmembrane region" description="Helical" evidence="2">
    <location>
        <begin position="162"/>
        <end position="182"/>
    </location>
</feature>
<feature type="transmembrane region" description="Helical" evidence="2">
    <location>
        <begin position="464"/>
        <end position="482"/>
    </location>
</feature>
<feature type="transmembrane region" description="Helical" evidence="2">
    <location>
        <begin position="438"/>
        <end position="457"/>
    </location>
</feature>
<feature type="transmembrane region" description="Helical" evidence="2">
    <location>
        <begin position="247"/>
        <end position="273"/>
    </location>
</feature>
<evidence type="ECO:0000313" key="4">
    <source>
        <dbReference type="Proteomes" id="UP000241193"/>
    </source>
</evidence>
<evidence type="ECO:0000256" key="2">
    <source>
        <dbReference type="SAM" id="Phobius"/>
    </source>
</evidence>
<reference evidence="3 4" key="1">
    <citation type="submission" date="2018-03" db="EMBL/GenBank/DDBJ databases">
        <authorList>
            <person name="Keele B.F."/>
        </authorList>
    </citation>
    <scope>NUCLEOTIDE SEQUENCE [LARGE SCALE GENOMIC DNA]</scope>
    <source>
        <strain evidence="3 4">D20</strain>
    </source>
</reference>
<dbReference type="RefSeq" id="WP_107491885.1">
    <property type="nucleotide sequence ID" value="NZ_PZKC01000001.1"/>
</dbReference>
<feature type="transmembrane region" description="Helical" evidence="2">
    <location>
        <begin position="216"/>
        <end position="235"/>
    </location>
</feature>
<dbReference type="OrthoDB" id="8579677at2"/>
<keyword evidence="2" id="KW-0812">Transmembrane</keyword>
<sequence length="534" mass="56428">MSVLQVLLVAGLILLSAVIMGLVAAYGSVKFAVLLAAALLGAGLLALPVPMLMGVMVFTAFVVVGQLFYFAGMGQAVWIVFGFGLLLFVKWLLLSFNSAQPLRVDALSALVWLFLLAVLLSVLLNLPPVLQAVAGGKNLVAIWGVFFIVAAGSMSTRAMYRVWQAFFWLLLFQVPLVLYQYLVVAPSRTRFGATTGGVEWDAVVGGFGGDPDGGGYSGGMTYFVCVAIAFAVAGYRRGLIGPLRLAVALLAGALCVGLAEVKVAAVLLPVAALVMFAPELFKRPLLAILGVPASLVLALGVLVAYESVHYGNSGPSSSSPAEIVERAFSYSLDPDQINFRSGEMGRVAAVKHWWMEHDWSDPARLLLGHGPGASRGTSIVGAGEAARRYPFLIDRSAATQILWDIGLFGFLCYFGLCVVAAIKALRWSRVPGLAAEEAAVLQASVAGLAMLPVMLFYGRDPLELPAVSLLIALMLGFVAWQGKRLRLPEGESSAASRAVGRGGSAVVKTPAGRNKALHSRANDQPGIAAERLPR</sequence>
<dbReference type="Proteomes" id="UP000241193">
    <property type="component" value="Unassembled WGS sequence"/>
</dbReference>
<feature type="transmembrane region" description="Helical" evidence="2">
    <location>
        <begin position="130"/>
        <end position="150"/>
    </location>
</feature>
<feature type="region of interest" description="Disordered" evidence="1">
    <location>
        <begin position="496"/>
        <end position="534"/>
    </location>
</feature>
<keyword evidence="2" id="KW-0472">Membrane</keyword>
<organism evidence="3 4">
    <name type="scientific">Pseudothauera lacus</name>
    <dbReference type="NCBI Taxonomy" id="2136175"/>
    <lineage>
        <taxon>Bacteria</taxon>
        <taxon>Pseudomonadati</taxon>
        <taxon>Pseudomonadota</taxon>
        <taxon>Betaproteobacteria</taxon>
        <taxon>Rhodocyclales</taxon>
        <taxon>Zoogloeaceae</taxon>
        <taxon>Pseudothauera</taxon>
    </lineage>
</organism>
<evidence type="ECO:0000313" key="3">
    <source>
        <dbReference type="EMBL" id="PTD98125.1"/>
    </source>
</evidence>
<keyword evidence="2" id="KW-1133">Transmembrane helix</keyword>
<comment type="caution">
    <text evidence="3">The sequence shown here is derived from an EMBL/GenBank/DDBJ whole genome shotgun (WGS) entry which is preliminary data.</text>
</comment>
<accession>A0A2T4IK37</accession>
<feature type="transmembrane region" description="Helical" evidence="2">
    <location>
        <begin position="33"/>
        <end position="64"/>
    </location>
</feature>
<proteinExistence type="predicted"/>
<reference evidence="3 4" key="2">
    <citation type="submission" date="2018-04" db="EMBL/GenBank/DDBJ databases">
        <title>Thauera lacus sp. nov., isolated from an saline lake in Inner Mongolia, China.</title>
        <authorList>
            <person name="Liang Q.-Y."/>
        </authorList>
    </citation>
    <scope>NUCLEOTIDE SEQUENCE [LARGE SCALE GENOMIC DNA]</scope>
    <source>
        <strain evidence="3 4">D20</strain>
    </source>
</reference>